<dbReference type="RefSeq" id="WP_378318857.1">
    <property type="nucleotide sequence ID" value="NZ_JBHUHY010000002.1"/>
</dbReference>
<dbReference type="EMBL" id="JBHUHY010000002">
    <property type="protein sequence ID" value="MFD2185889.1"/>
    <property type="molecule type" value="Genomic_DNA"/>
</dbReference>
<keyword evidence="3" id="KW-1185">Reference proteome</keyword>
<proteinExistence type="predicted"/>
<dbReference type="InterPro" id="IPR018673">
    <property type="entry name" value="DUF2141"/>
</dbReference>
<evidence type="ECO:0000313" key="3">
    <source>
        <dbReference type="Proteomes" id="UP001597344"/>
    </source>
</evidence>
<protein>
    <submittedName>
        <fullName evidence="2">DUF2141 domain-containing protein</fullName>
    </submittedName>
</protein>
<dbReference type="Proteomes" id="UP001597344">
    <property type="component" value="Unassembled WGS sequence"/>
</dbReference>
<accession>A0ABW5ASN2</accession>
<reference evidence="3" key="1">
    <citation type="journal article" date="2019" name="Int. J. Syst. Evol. Microbiol.">
        <title>The Global Catalogue of Microorganisms (GCM) 10K type strain sequencing project: providing services to taxonomists for standard genome sequencing and annotation.</title>
        <authorList>
            <consortium name="The Broad Institute Genomics Platform"/>
            <consortium name="The Broad Institute Genome Sequencing Center for Infectious Disease"/>
            <person name="Wu L."/>
            <person name="Ma J."/>
        </authorList>
    </citation>
    <scope>NUCLEOTIDE SEQUENCE [LARGE SCALE GENOMIC DNA]</scope>
    <source>
        <strain evidence="3">DT92</strain>
    </source>
</reference>
<feature type="signal peptide" evidence="1">
    <location>
        <begin position="1"/>
        <end position="21"/>
    </location>
</feature>
<organism evidence="2 3">
    <name type="scientific">Aquimarina celericrescens</name>
    <dbReference type="NCBI Taxonomy" id="1964542"/>
    <lineage>
        <taxon>Bacteria</taxon>
        <taxon>Pseudomonadati</taxon>
        <taxon>Bacteroidota</taxon>
        <taxon>Flavobacteriia</taxon>
        <taxon>Flavobacteriales</taxon>
        <taxon>Flavobacteriaceae</taxon>
        <taxon>Aquimarina</taxon>
    </lineage>
</organism>
<evidence type="ECO:0000313" key="2">
    <source>
        <dbReference type="EMBL" id="MFD2185889.1"/>
    </source>
</evidence>
<gene>
    <name evidence="2" type="ORF">ACFSJT_03730</name>
</gene>
<keyword evidence="1" id="KW-0732">Signal</keyword>
<name>A0ABW5ASN2_9FLAO</name>
<comment type="caution">
    <text evidence="2">The sequence shown here is derived from an EMBL/GenBank/DDBJ whole genome shotgun (WGS) entry which is preliminary data.</text>
</comment>
<feature type="chain" id="PRO_5046165681" evidence="1">
    <location>
        <begin position="22"/>
        <end position="140"/>
    </location>
</feature>
<sequence>MKTTFLTLLIALLILSTSSFAQTSYRSIDIIIDNIQSNDGTLRIGLYKSEESFLKKTYKSINVKAQKESVEVFFKDVEEGEYAISLYHDKDDNQKMNTFFKIPTEPYGVSNNAKGRFGPPKWEDAKFEVSDNKVTQRIML</sequence>
<dbReference type="Pfam" id="PF09912">
    <property type="entry name" value="DUF2141"/>
    <property type="match status" value="1"/>
</dbReference>
<evidence type="ECO:0000256" key="1">
    <source>
        <dbReference type="SAM" id="SignalP"/>
    </source>
</evidence>